<organism evidence="1 2">
    <name type="scientific">Acaulospora morrowiae</name>
    <dbReference type="NCBI Taxonomy" id="94023"/>
    <lineage>
        <taxon>Eukaryota</taxon>
        <taxon>Fungi</taxon>
        <taxon>Fungi incertae sedis</taxon>
        <taxon>Mucoromycota</taxon>
        <taxon>Glomeromycotina</taxon>
        <taxon>Glomeromycetes</taxon>
        <taxon>Diversisporales</taxon>
        <taxon>Acaulosporaceae</taxon>
        <taxon>Acaulospora</taxon>
    </lineage>
</organism>
<feature type="non-terminal residue" evidence="1">
    <location>
        <position position="1"/>
    </location>
</feature>
<proteinExistence type="predicted"/>
<protein>
    <submittedName>
        <fullName evidence="1">16817_t:CDS:1</fullName>
    </submittedName>
</protein>
<comment type="caution">
    <text evidence="1">The sequence shown here is derived from an EMBL/GenBank/DDBJ whole genome shotgun (WGS) entry which is preliminary data.</text>
</comment>
<keyword evidence="2" id="KW-1185">Reference proteome</keyword>
<evidence type="ECO:0000313" key="1">
    <source>
        <dbReference type="EMBL" id="CAG8780672.1"/>
    </source>
</evidence>
<evidence type="ECO:0000313" key="2">
    <source>
        <dbReference type="Proteomes" id="UP000789342"/>
    </source>
</evidence>
<feature type="non-terminal residue" evidence="1">
    <location>
        <position position="213"/>
    </location>
</feature>
<reference evidence="1" key="1">
    <citation type="submission" date="2021-06" db="EMBL/GenBank/DDBJ databases">
        <authorList>
            <person name="Kallberg Y."/>
            <person name="Tangrot J."/>
            <person name="Rosling A."/>
        </authorList>
    </citation>
    <scope>NUCLEOTIDE SEQUENCE</scope>
    <source>
        <strain evidence="1">CL551</strain>
    </source>
</reference>
<dbReference type="Proteomes" id="UP000789342">
    <property type="component" value="Unassembled WGS sequence"/>
</dbReference>
<dbReference type="EMBL" id="CAJVPV010052436">
    <property type="protein sequence ID" value="CAG8780672.1"/>
    <property type="molecule type" value="Genomic_DNA"/>
</dbReference>
<accession>A0A9N9JH53</accession>
<gene>
    <name evidence="1" type="ORF">AMORRO_LOCUS17289</name>
</gene>
<sequence length="213" mass="22588">TSQFGTPGVGTMQQQNQAGQFGMMQQQNQVGQFGMMQQQNHTGQFGMMQQQNHTGQFGMMQQQNQEGQFGIIQQQNQTGQLGFPVQTNDFGLNNVGTLNNNNMIPYGNVNQQTTPSHMVYAGVPVNNSNSFGAGDLNNGFGGLGNLSGGASGLVKNPATNYGFGGTPGFTTSNSTNTNAMNTMGTLNRQNSIPLTNTQPAFGLVANNNQTSFG</sequence>
<dbReference type="AlphaFoldDB" id="A0A9N9JH53"/>
<name>A0A9N9JH53_9GLOM</name>